<feature type="transmembrane region" description="Helical" evidence="1">
    <location>
        <begin position="136"/>
        <end position="154"/>
    </location>
</feature>
<sequence>MQQHTLGRVCRSAMGCAMTRPRATAIGFSAVLLWALLALFTVGSAPVPPLQLNAICFAIGGAIGLAWVLVSGEGRLLRAVPFRVYAFGTASLFGYHLLYFSALRLAPAAEAGLIAYLWPLLIVIFSGLLPGERLRAGHVLGAGLGFAGAAMIVARGGSGFDGEALPGYGLALLCALTWSSYSVISRRLGSTPTASVAIFCLATALLSLPLHLTFEETSWPDDLPGWLSVLGLGLGPVGLAFYVWDIGVKRGDIQLLGTASYAAPLLSTLILVGAGIAAPTPMLFSAAILITGGAALAARASARTRTIRPETGVRSAP</sequence>
<feature type="transmembrane region" description="Helical" evidence="1">
    <location>
        <begin position="256"/>
        <end position="276"/>
    </location>
</feature>
<feature type="transmembrane region" description="Helical" evidence="1">
    <location>
        <begin position="108"/>
        <end position="129"/>
    </location>
</feature>
<dbReference type="GO" id="GO:0016020">
    <property type="term" value="C:membrane"/>
    <property type="evidence" value="ECO:0007669"/>
    <property type="project" value="InterPro"/>
</dbReference>
<proteinExistence type="predicted"/>
<name>A0A4R2RUF1_9RHOB</name>
<dbReference type="PANTHER" id="PTHR22911:SF76">
    <property type="entry name" value="EAMA DOMAIN-CONTAINING PROTEIN"/>
    <property type="match status" value="1"/>
</dbReference>
<keyword evidence="1" id="KW-1133">Transmembrane helix</keyword>
<gene>
    <name evidence="3" type="ORF">EV663_10125</name>
</gene>
<feature type="transmembrane region" description="Helical" evidence="1">
    <location>
        <begin position="21"/>
        <end position="40"/>
    </location>
</feature>
<accession>A0A4R2RUF1</accession>
<reference evidence="3 4" key="1">
    <citation type="submission" date="2019-03" db="EMBL/GenBank/DDBJ databases">
        <title>Genomic Encyclopedia of Type Strains, Phase IV (KMG-IV): sequencing the most valuable type-strain genomes for metagenomic binning, comparative biology and taxonomic classification.</title>
        <authorList>
            <person name="Goeker M."/>
        </authorList>
    </citation>
    <scope>NUCLEOTIDE SEQUENCE [LARGE SCALE GENOMIC DNA]</scope>
    <source>
        <strain evidence="3 4">DSM 24766</strain>
    </source>
</reference>
<dbReference type="InterPro" id="IPR000620">
    <property type="entry name" value="EamA_dom"/>
</dbReference>
<dbReference type="AlphaFoldDB" id="A0A4R2RUF1"/>
<feature type="transmembrane region" description="Helical" evidence="1">
    <location>
        <begin position="82"/>
        <end position="102"/>
    </location>
</feature>
<dbReference type="SUPFAM" id="SSF103481">
    <property type="entry name" value="Multidrug resistance efflux transporter EmrE"/>
    <property type="match status" value="1"/>
</dbReference>
<feature type="domain" description="EamA" evidence="2">
    <location>
        <begin position="27"/>
        <end position="153"/>
    </location>
</feature>
<feature type="transmembrane region" description="Helical" evidence="1">
    <location>
        <begin position="166"/>
        <end position="184"/>
    </location>
</feature>
<evidence type="ECO:0000259" key="2">
    <source>
        <dbReference type="Pfam" id="PF00892"/>
    </source>
</evidence>
<dbReference type="InterPro" id="IPR037185">
    <property type="entry name" value="EmrE-like"/>
</dbReference>
<feature type="transmembrane region" description="Helical" evidence="1">
    <location>
        <begin position="196"/>
        <end position="214"/>
    </location>
</feature>
<evidence type="ECO:0000256" key="1">
    <source>
        <dbReference type="SAM" id="Phobius"/>
    </source>
</evidence>
<feature type="domain" description="EamA" evidence="2">
    <location>
        <begin position="166"/>
        <end position="297"/>
    </location>
</feature>
<keyword evidence="1" id="KW-0472">Membrane</keyword>
<dbReference type="Proteomes" id="UP000295050">
    <property type="component" value="Unassembled WGS sequence"/>
</dbReference>
<evidence type="ECO:0000313" key="3">
    <source>
        <dbReference type="EMBL" id="TCP62765.1"/>
    </source>
</evidence>
<keyword evidence="1" id="KW-0812">Transmembrane</keyword>
<organism evidence="3 4">
    <name type="scientific">Rhodovulum bhavnagarense</name>
    <dbReference type="NCBI Taxonomy" id="992286"/>
    <lineage>
        <taxon>Bacteria</taxon>
        <taxon>Pseudomonadati</taxon>
        <taxon>Pseudomonadota</taxon>
        <taxon>Alphaproteobacteria</taxon>
        <taxon>Rhodobacterales</taxon>
        <taxon>Paracoccaceae</taxon>
        <taxon>Rhodovulum</taxon>
    </lineage>
</organism>
<dbReference type="Pfam" id="PF00892">
    <property type="entry name" value="EamA"/>
    <property type="match status" value="2"/>
</dbReference>
<feature type="transmembrane region" description="Helical" evidence="1">
    <location>
        <begin position="282"/>
        <end position="298"/>
    </location>
</feature>
<evidence type="ECO:0000313" key="4">
    <source>
        <dbReference type="Proteomes" id="UP000295050"/>
    </source>
</evidence>
<comment type="caution">
    <text evidence="3">The sequence shown here is derived from an EMBL/GenBank/DDBJ whole genome shotgun (WGS) entry which is preliminary data.</text>
</comment>
<feature type="transmembrane region" description="Helical" evidence="1">
    <location>
        <begin position="226"/>
        <end position="244"/>
    </location>
</feature>
<dbReference type="EMBL" id="SLXU01000001">
    <property type="protein sequence ID" value="TCP62765.1"/>
    <property type="molecule type" value="Genomic_DNA"/>
</dbReference>
<feature type="transmembrane region" description="Helical" evidence="1">
    <location>
        <begin position="52"/>
        <end position="70"/>
    </location>
</feature>
<protein>
    <submittedName>
        <fullName evidence="3">Drug/metabolite transporter (DMT)-like permease</fullName>
    </submittedName>
</protein>
<dbReference type="PANTHER" id="PTHR22911">
    <property type="entry name" value="ACYL-MALONYL CONDENSING ENZYME-RELATED"/>
    <property type="match status" value="1"/>
</dbReference>
<keyword evidence="4" id="KW-1185">Reference proteome</keyword>